<gene>
    <name evidence="2" type="ORF">EV672_1057</name>
</gene>
<dbReference type="AlphaFoldDB" id="A0A4R6R9R8"/>
<comment type="caution">
    <text evidence="2">The sequence shown here is derived from an EMBL/GenBank/DDBJ whole genome shotgun (WGS) entry which is preliminary data.</text>
</comment>
<dbReference type="Proteomes" id="UP000294593">
    <property type="component" value="Unassembled WGS sequence"/>
</dbReference>
<organism evidence="2 3">
    <name type="scientific">Aquabacterium commune</name>
    <dbReference type="NCBI Taxonomy" id="70586"/>
    <lineage>
        <taxon>Bacteria</taxon>
        <taxon>Pseudomonadati</taxon>
        <taxon>Pseudomonadota</taxon>
        <taxon>Betaproteobacteria</taxon>
        <taxon>Burkholderiales</taxon>
        <taxon>Aquabacterium</taxon>
    </lineage>
</organism>
<feature type="region of interest" description="Disordered" evidence="1">
    <location>
        <begin position="1"/>
        <end position="43"/>
    </location>
</feature>
<keyword evidence="3" id="KW-1185">Reference proteome</keyword>
<reference evidence="2 3" key="1">
    <citation type="submission" date="2019-03" db="EMBL/GenBank/DDBJ databases">
        <title>Genomic Encyclopedia of Type Strains, Phase IV (KMG-IV): sequencing the most valuable type-strain genomes for metagenomic binning, comparative biology and taxonomic classification.</title>
        <authorList>
            <person name="Goeker M."/>
        </authorList>
    </citation>
    <scope>NUCLEOTIDE SEQUENCE [LARGE SCALE GENOMIC DNA]</scope>
    <source>
        <strain evidence="2 3">DSM 11901</strain>
    </source>
</reference>
<evidence type="ECO:0000313" key="2">
    <source>
        <dbReference type="EMBL" id="TDP82820.1"/>
    </source>
</evidence>
<proteinExistence type="predicted"/>
<evidence type="ECO:0000256" key="1">
    <source>
        <dbReference type="SAM" id="MobiDB-lite"/>
    </source>
</evidence>
<sequence>MPRPQHRPHTASTPVPPMGAAPLREDALSPSAQGLAEAQAGAQLPAPMAHDDWLRCAMAHWLEDDAPVAFARMGDGH</sequence>
<dbReference type="EMBL" id="SNXW01000005">
    <property type="protein sequence ID" value="TDP82820.1"/>
    <property type="molecule type" value="Genomic_DNA"/>
</dbReference>
<protein>
    <submittedName>
        <fullName evidence="2">Uncharacterized protein</fullName>
    </submittedName>
</protein>
<dbReference type="RefSeq" id="WP_133608719.1">
    <property type="nucleotide sequence ID" value="NZ_SNXW01000005.1"/>
</dbReference>
<feature type="compositionally biased region" description="Low complexity" evidence="1">
    <location>
        <begin position="32"/>
        <end position="43"/>
    </location>
</feature>
<name>A0A4R6R9R8_9BURK</name>
<accession>A0A4R6R9R8</accession>
<evidence type="ECO:0000313" key="3">
    <source>
        <dbReference type="Proteomes" id="UP000294593"/>
    </source>
</evidence>